<organism evidence="2">
    <name type="scientific">Heligmosomoides polygyrus</name>
    <name type="common">Parasitic roundworm</name>
    <dbReference type="NCBI Taxonomy" id="6339"/>
    <lineage>
        <taxon>Eukaryota</taxon>
        <taxon>Metazoa</taxon>
        <taxon>Ecdysozoa</taxon>
        <taxon>Nematoda</taxon>
        <taxon>Chromadorea</taxon>
        <taxon>Rhabditida</taxon>
        <taxon>Rhabditina</taxon>
        <taxon>Rhabditomorpha</taxon>
        <taxon>Strongyloidea</taxon>
        <taxon>Heligmosomidae</taxon>
        <taxon>Heligmosomoides</taxon>
    </lineage>
</organism>
<dbReference type="PANTHER" id="PTHR21437">
    <property type="entry name" value="WIDE AWAKE"/>
    <property type="match status" value="1"/>
</dbReference>
<gene>
    <name evidence="2" type="ORF">HPBE_LOCUS4058</name>
</gene>
<reference evidence="2 3" key="1">
    <citation type="submission" date="2018-11" db="EMBL/GenBank/DDBJ databases">
        <authorList>
            <consortium name="Pathogen Informatics"/>
        </authorList>
    </citation>
    <scope>NUCLEOTIDE SEQUENCE [LARGE SCALE GENOMIC DNA]</scope>
</reference>
<dbReference type="InterPro" id="IPR039269">
    <property type="entry name" value="ANKFN1"/>
</dbReference>
<dbReference type="WBParaSite" id="HPBE_0000405701-mRNA-1">
    <property type="protein sequence ID" value="HPBE_0000405701-mRNA-1"/>
    <property type="gene ID" value="HPBE_0000405701"/>
</dbReference>
<reference evidence="4" key="2">
    <citation type="submission" date="2019-09" db="UniProtKB">
        <authorList>
            <consortium name="WormBaseParasite"/>
        </authorList>
    </citation>
    <scope>IDENTIFICATION</scope>
</reference>
<evidence type="ECO:0000313" key="3">
    <source>
        <dbReference type="Proteomes" id="UP000050761"/>
    </source>
</evidence>
<sequence>MFHFAWLYSTVKDKVDGRLQRTAIKSVTAPPEAVNAAITHLQDRLVHKAFFRAAQKQVKRVRHSASLDGLERMVQSLTDVRVTERPNMLKIDETITTVSKEDHQWLLKMSWCWEDVSELMESDPCQFEDNVSLRGLYLGYMKLYSSLNSIHIAVPDSLPSFLPHVHVRDDPKITFEEWQYIKTIGTDSNLVPTTSQVEFHRAISTAIHKLFDELDIDSDIMPGHRLYNAEIIAPNDDVSIILVSQYERRKCMLENDVLVYNTISERLCEFQKKLDEIWNKARWISRVASEAREKRARSSVNSTPLSRLIAPVTRMPNDNEQYEKGNQSAEVTACEQEKCKFSLSYPQQKSHGDIDRLYRRNVADTDAAMESSGSVERSQGNEEKDTTEVVRLVLQQISKTSSLPIKEVVDSGKFCLVVVVGTRERRLKDDFALSRMQSPWNKGRLYVRRRSALLAAVQYGNETHV</sequence>
<dbReference type="PROSITE" id="PS50200">
    <property type="entry name" value="RA"/>
    <property type="match status" value="1"/>
</dbReference>
<dbReference type="InterPro" id="IPR000159">
    <property type="entry name" value="RA_dom"/>
</dbReference>
<dbReference type="EMBL" id="UZAH01025269">
    <property type="protein sequence ID" value="VDO59924.1"/>
    <property type="molecule type" value="Genomic_DNA"/>
</dbReference>
<proteinExistence type="predicted"/>
<dbReference type="GO" id="GO:0005819">
    <property type="term" value="C:spindle"/>
    <property type="evidence" value="ECO:0007669"/>
    <property type="project" value="TreeGrafter"/>
</dbReference>
<feature type="domain" description="Ras-associating" evidence="1">
    <location>
        <begin position="386"/>
        <end position="452"/>
    </location>
</feature>
<dbReference type="Proteomes" id="UP000050761">
    <property type="component" value="Unassembled WGS sequence"/>
</dbReference>
<protein>
    <submittedName>
        <fullName evidence="4">Ras-associating domain-containing protein</fullName>
    </submittedName>
</protein>
<evidence type="ECO:0000259" key="1">
    <source>
        <dbReference type="PROSITE" id="PS50200"/>
    </source>
</evidence>
<dbReference type="GO" id="GO:0000132">
    <property type="term" value="P:establishment of mitotic spindle orientation"/>
    <property type="evidence" value="ECO:0007669"/>
    <property type="project" value="TreeGrafter"/>
</dbReference>
<evidence type="ECO:0000313" key="4">
    <source>
        <dbReference type="WBParaSite" id="HPBE_0000405701-mRNA-1"/>
    </source>
</evidence>
<dbReference type="PANTHER" id="PTHR21437:SF1">
    <property type="entry name" value="WIDE AWAKE"/>
    <property type="match status" value="1"/>
</dbReference>
<accession>A0A3P7XN38</accession>
<name>A0A3P7XN38_HELPZ</name>
<dbReference type="GO" id="GO:0007165">
    <property type="term" value="P:signal transduction"/>
    <property type="evidence" value="ECO:0007669"/>
    <property type="project" value="InterPro"/>
</dbReference>
<dbReference type="OrthoDB" id="2428204at2759"/>
<dbReference type="AlphaFoldDB" id="A0A3P7XN38"/>
<evidence type="ECO:0000313" key="2">
    <source>
        <dbReference type="EMBL" id="VDO59924.1"/>
    </source>
</evidence>
<keyword evidence="3" id="KW-1185">Reference proteome</keyword>
<dbReference type="GO" id="GO:0061172">
    <property type="term" value="P:regulation of establishment of bipolar cell polarity"/>
    <property type="evidence" value="ECO:0007669"/>
    <property type="project" value="TreeGrafter"/>
</dbReference>